<comment type="caution">
    <text evidence="3">The sequence shown here is derived from an EMBL/GenBank/DDBJ whole genome shotgun (WGS) entry which is preliminary data.</text>
</comment>
<feature type="transmembrane region" description="Helical" evidence="2">
    <location>
        <begin position="32"/>
        <end position="50"/>
    </location>
</feature>
<organism evidence="3 4">
    <name type="scientific">Actinocatenispora comari</name>
    <dbReference type="NCBI Taxonomy" id="2807577"/>
    <lineage>
        <taxon>Bacteria</taxon>
        <taxon>Bacillati</taxon>
        <taxon>Actinomycetota</taxon>
        <taxon>Actinomycetes</taxon>
        <taxon>Micromonosporales</taxon>
        <taxon>Micromonosporaceae</taxon>
        <taxon>Actinocatenispora</taxon>
    </lineage>
</organism>
<gene>
    <name evidence="3" type="ORF">NUM_51570</name>
</gene>
<accession>A0A8J4ENJ7</accession>
<dbReference type="Proteomes" id="UP000614996">
    <property type="component" value="Unassembled WGS sequence"/>
</dbReference>
<keyword evidence="2" id="KW-0472">Membrane</keyword>
<evidence type="ECO:0000256" key="2">
    <source>
        <dbReference type="SAM" id="Phobius"/>
    </source>
</evidence>
<keyword evidence="4" id="KW-1185">Reference proteome</keyword>
<dbReference type="InterPro" id="IPR021741">
    <property type="entry name" value="DUF3311"/>
</dbReference>
<feature type="region of interest" description="Disordered" evidence="1">
    <location>
        <begin position="1"/>
        <end position="27"/>
    </location>
</feature>
<dbReference type="EMBL" id="BOPO01000110">
    <property type="protein sequence ID" value="GIL29903.1"/>
    <property type="molecule type" value="Genomic_DNA"/>
</dbReference>
<dbReference type="AlphaFoldDB" id="A0A8J4ENJ7"/>
<protein>
    <recommendedName>
        <fullName evidence="5">DUF3311 domain-containing protein</fullName>
    </recommendedName>
</protein>
<dbReference type="RefSeq" id="WP_370467063.1">
    <property type="nucleotide sequence ID" value="NZ_BOPO01000110.1"/>
</dbReference>
<evidence type="ECO:0000256" key="1">
    <source>
        <dbReference type="SAM" id="MobiDB-lite"/>
    </source>
</evidence>
<evidence type="ECO:0000313" key="3">
    <source>
        <dbReference type="EMBL" id="GIL29903.1"/>
    </source>
</evidence>
<dbReference type="Pfam" id="PF11755">
    <property type="entry name" value="DUF3311"/>
    <property type="match status" value="1"/>
</dbReference>
<sequence length="91" mass="9990">MTEPESGGASGSDGAAGEPTSGDVPRRSDRSAWNWLLLLPIVIPLITPLFNRDHPRLAGIPMFYWLQIAFIILGVGATTIVYQVGKRRRSR</sequence>
<keyword evidence="2" id="KW-1133">Transmembrane helix</keyword>
<keyword evidence="2" id="KW-0812">Transmembrane</keyword>
<feature type="transmembrane region" description="Helical" evidence="2">
    <location>
        <begin position="62"/>
        <end position="82"/>
    </location>
</feature>
<name>A0A8J4ENJ7_9ACTN</name>
<evidence type="ECO:0000313" key="4">
    <source>
        <dbReference type="Proteomes" id="UP000614996"/>
    </source>
</evidence>
<evidence type="ECO:0008006" key="5">
    <source>
        <dbReference type="Google" id="ProtNLM"/>
    </source>
</evidence>
<reference evidence="4" key="1">
    <citation type="journal article" date="2021" name="Int. J. Syst. Evol. Microbiol.">
        <title>Actinocatenispora comari sp. nov., an endophytic actinomycete isolated from aerial parts of Comarum salesowianum.</title>
        <authorList>
            <person name="Oyunbileg N."/>
            <person name="Iizaka Y."/>
            <person name="Hamada M."/>
            <person name="Davaapurev B.O."/>
            <person name="Fukumoto A."/>
            <person name="Tsetseg B."/>
            <person name="Kato F."/>
            <person name="Tamura T."/>
            <person name="Batkhuu J."/>
            <person name="Anzai Y."/>
        </authorList>
    </citation>
    <scope>NUCLEOTIDE SEQUENCE [LARGE SCALE GENOMIC DNA]</scope>
    <source>
        <strain evidence="4">NUM-2625</strain>
    </source>
</reference>
<proteinExistence type="predicted"/>